<dbReference type="Pfam" id="PF25574">
    <property type="entry name" value="TPR_IMB1"/>
    <property type="match status" value="1"/>
</dbReference>
<dbReference type="STRING" id="280699.M1UR92"/>
<dbReference type="EMBL" id="AP006491">
    <property type="protein sequence ID" value="BAM80121.1"/>
    <property type="molecule type" value="Genomic_DNA"/>
</dbReference>
<proteinExistence type="predicted"/>
<protein>
    <submittedName>
        <fullName evidence="10">Importin beta-3 subunit</fullName>
    </submittedName>
</protein>
<feature type="region of interest" description="Disordered" evidence="8">
    <location>
        <begin position="945"/>
        <end position="985"/>
    </location>
</feature>
<dbReference type="InterPro" id="IPR041389">
    <property type="entry name" value="Importin_rep_6"/>
</dbReference>
<dbReference type="GeneID" id="16993687"/>
<dbReference type="OrthoDB" id="543373at2759"/>
<dbReference type="GO" id="GO:0005634">
    <property type="term" value="C:nucleus"/>
    <property type="evidence" value="ECO:0007669"/>
    <property type="project" value="UniProtKB-SubCell"/>
</dbReference>
<dbReference type="InterPro" id="IPR011989">
    <property type="entry name" value="ARM-like"/>
</dbReference>
<evidence type="ECO:0000256" key="3">
    <source>
        <dbReference type="ARBA" id="ARBA00022448"/>
    </source>
</evidence>
<dbReference type="InterPro" id="IPR058584">
    <property type="entry name" value="IMB1_TNPO1-like_TPR"/>
</dbReference>
<reference evidence="10 11" key="2">
    <citation type="journal article" date="2007" name="BMC Biol.">
        <title>A 100%-complete sequence reveals unusually simple genomic features in the hot-spring red alga Cyanidioschyzon merolae.</title>
        <authorList>
            <person name="Nozaki H."/>
            <person name="Takano H."/>
            <person name="Misumi O."/>
            <person name="Terasawa K."/>
            <person name="Matsuzaki M."/>
            <person name="Maruyama S."/>
            <person name="Nishida K."/>
            <person name="Yagisawa F."/>
            <person name="Yoshida Y."/>
            <person name="Fujiwara T."/>
            <person name="Takio S."/>
            <person name="Tamura K."/>
            <person name="Chung S.J."/>
            <person name="Nakamura S."/>
            <person name="Kuroiwa H."/>
            <person name="Tanaka K."/>
            <person name="Sato N."/>
            <person name="Kuroiwa T."/>
        </authorList>
    </citation>
    <scope>NUCLEOTIDE SEQUENCE [LARGE SCALE GENOMIC DNA]</scope>
    <source>
        <strain evidence="10 11">10D</strain>
    </source>
</reference>
<feature type="domain" description="TOG" evidence="9">
    <location>
        <begin position="392"/>
        <end position="626"/>
    </location>
</feature>
<dbReference type="SMART" id="SM01349">
    <property type="entry name" value="TOG"/>
    <property type="match status" value="1"/>
</dbReference>
<dbReference type="InterPro" id="IPR041653">
    <property type="entry name" value="Importin_rep_4"/>
</dbReference>
<dbReference type="OMA" id="NDSCYQD"/>
<evidence type="ECO:0000256" key="8">
    <source>
        <dbReference type="SAM" id="MobiDB-lite"/>
    </source>
</evidence>
<dbReference type="HOGENOM" id="CLU_003794_0_1_1"/>
<dbReference type="eggNOG" id="KOG2171">
    <property type="taxonomic scope" value="Eukaryota"/>
</dbReference>
<evidence type="ECO:0000256" key="7">
    <source>
        <dbReference type="ARBA" id="ARBA00023242"/>
    </source>
</evidence>
<reference evidence="10 11" key="1">
    <citation type="journal article" date="2004" name="Nature">
        <title>Genome sequence of the ultrasmall unicellular red alga Cyanidioschyzon merolae 10D.</title>
        <authorList>
            <person name="Matsuzaki M."/>
            <person name="Misumi O."/>
            <person name="Shin-i T."/>
            <person name="Maruyama S."/>
            <person name="Takahara M."/>
            <person name="Miyagishima S."/>
            <person name="Mori T."/>
            <person name="Nishida K."/>
            <person name="Yagisawa F."/>
            <person name="Nishida K."/>
            <person name="Yoshida Y."/>
            <person name="Nishimura Y."/>
            <person name="Nakao S."/>
            <person name="Kobayashi T."/>
            <person name="Momoyama Y."/>
            <person name="Higashiyama T."/>
            <person name="Minoda A."/>
            <person name="Sano M."/>
            <person name="Nomoto H."/>
            <person name="Oishi K."/>
            <person name="Hayashi H."/>
            <person name="Ohta F."/>
            <person name="Nishizaka S."/>
            <person name="Haga S."/>
            <person name="Miura S."/>
            <person name="Morishita T."/>
            <person name="Kabeya Y."/>
            <person name="Terasawa K."/>
            <person name="Suzuki Y."/>
            <person name="Ishii Y."/>
            <person name="Asakawa S."/>
            <person name="Takano H."/>
            <person name="Ohta N."/>
            <person name="Kuroiwa H."/>
            <person name="Tanaka K."/>
            <person name="Shimizu N."/>
            <person name="Sugano S."/>
            <person name="Sato N."/>
            <person name="Nozaki H."/>
            <person name="Ogasawara N."/>
            <person name="Kohara Y."/>
            <person name="Kuroiwa T."/>
        </authorList>
    </citation>
    <scope>NUCLEOTIDE SEQUENCE [LARGE SCALE GENOMIC DNA]</scope>
    <source>
        <strain evidence="10 11">10D</strain>
    </source>
</reference>
<keyword evidence="5" id="KW-0677">Repeat</keyword>
<evidence type="ECO:0000256" key="6">
    <source>
        <dbReference type="ARBA" id="ARBA00022927"/>
    </source>
</evidence>
<evidence type="ECO:0000256" key="1">
    <source>
        <dbReference type="ARBA" id="ARBA00004123"/>
    </source>
</evidence>
<dbReference type="AlphaFoldDB" id="M1UR92"/>
<keyword evidence="6" id="KW-0653">Protein transport</keyword>
<comment type="subcellular location">
    <subcellularLocation>
        <location evidence="2">Cytoplasm</location>
    </subcellularLocation>
    <subcellularLocation>
        <location evidence="1">Nucleus</location>
    </subcellularLocation>
</comment>
<keyword evidence="11" id="KW-1185">Reference proteome</keyword>
<evidence type="ECO:0000313" key="10">
    <source>
        <dbReference type="EMBL" id="BAM80121.1"/>
    </source>
</evidence>
<dbReference type="GO" id="GO:0005737">
    <property type="term" value="C:cytoplasm"/>
    <property type="evidence" value="ECO:0007669"/>
    <property type="project" value="UniProtKB-SubCell"/>
</dbReference>
<keyword evidence="4" id="KW-0963">Cytoplasm</keyword>
<organism evidence="10 11">
    <name type="scientific">Cyanidioschyzon merolae (strain NIES-3377 / 10D)</name>
    <name type="common">Unicellular red alga</name>
    <dbReference type="NCBI Taxonomy" id="280699"/>
    <lineage>
        <taxon>Eukaryota</taxon>
        <taxon>Rhodophyta</taxon>
        <taxon>Bangiophyceae</taxon>
        <taxon>Cyanidiales</taxon>
        <taxon>Cyanidiaceae</taxon>
        <taxon>Cyanidioschyzon</taxon>
    </lineage>
</organism>
<evidence type="ECO:0000259" key="9">
    <source>
        <dbReference type="SMART" id="SM01349"/>
    </source>
</evidence>
<dbReference type="InterPro" id="IPR057672">
    <property type="entry name" value="TPR_IPO4/5"/>
</dbReference>
<evidence type="ECO:0000256" key="5">
    <source>
        <dbReference type="ARBA" id="ARBA00022737"/>
    </source>
</evidence>
<accession>M1UR92</accession>
<dbReference type="Gene3D" id="1.25.10.10">
    <property type="entry name" value="Leucine-rich Repeat Variant"/>
    <property type="match status" value="1"/>
</dbReference>
<evidence type="ECO:0000256" key="2">
    <source>
        <dbReference type="ARBA" id="ARBA00004496"/>
    </source>
</evidence>
<name>M1UR92_CYAM1</name>
<sequence>MSAELVAPRLVGDVVALLYRLQSPVTATIHEAEAEFDQLVATEPVATYDVLSFLCTAPAGALGTADPSAATVIRSAAAVLLRQRIATLEKASLGANAMGVITRARQRLLLALQTDGTETYTPSELRKICAVVAALGGAVIAEHSGVDSSNTDTELAPWPELFSVVYALATSTVTRHRASGLNLLACLLDYLDDDALRPHLRQLHEILRPGLMDPDAEVREHAIEALRAILETAESKDCMQFRDMIPLLGASIETAMSAGDEEDTRKTIEEIIEMLQCEPRLFRDHFGSLASSMLALMGNTDLEDETRQIALEFLTVCAEHLRSSTRKNQQIVEQLITACMHMMTEIDDEKEWYEKDSLSASEGDAAEDDSGYSNLEAAQGSLDRIAIALGGKIVVPKAFRYIDQFLQRSDDWRFRYAAIMTINQIGEGCEKHMERQLGDVLKLVVGATKDPHPRVRWAAINCIGQMSTDFGGTLQRKFHRHVVPTLIDAMDDACNRVRSHAAAALINFCDEASAANLIPYLDTVVGKLISLLNSNSRLAIEQAMTAVAAVAGCVGTAFNKYYDDFMPPLKHLLRQTSADDKWNRLLRSKAMECMTLIGVAVGAERFRADADEIMQILVSSQMNMEIHADDPQLGYMMQAYARICQSLGKQFEPYLPYVLPTICEMARLKPDMKFFPGQDEKEAQDANDYRDGAIQGYTGAAGAAVATTEDGNGDQAKRSDDGYTMLDLGNKKLGIRAFNLEDRAIALSILASFAAELKGSLFPYLMDITQIIVENLEFWYHDECRQFAAEAIPDLVECTADHFTSQGDVQRSAEAVREIVSFFLPKLCHAAQNEPEVEVQVSMIEALDNMLEVAGDGVLSTQQCLDAACFIFSVLKERQERVRERLLTQAEDYELDDDEIHNLEEEDELDDEVLFGCSNLIRTLLKHNGPNGFFAAFQTPIRSVASTNDDDDNDDVDEDAPARTSGRRWRAEDPTTASETNSTGMSEINTVGRLFASMISQEHSPSERSAALNVWAAWLEFSGPLGVHILPQAFQAFAAYLKDTEAHVQAAAAYGIRICAECTEQQLFAEMNRNFQITESLEQLVLDPNARDDEDAEKAADKAASALLQIALRHPQCITAPTSLKAVLDYLPLQAELGEADAAITALIQLPMHAGLPNRSDLYDMIPLLIARQVAVVEGKLKPSTLDLVKDVFARMPPAALQQMLQRLASIDAAEYELFHRLILAARA</sequence>
<dbReference type="RefSeq" id="XP_005536407.1">
    <property type="nucleotide sequence ID" value="XM_005536350.1"/>
</dbReference>
<dbReference type="SUPFAM" id="SSF48371">
    <property type="entry name" value="ARM repeat"/>
    <property type="match status" value="2"/>
</dbReference>
<dbReference type="Pfam" id="PF25780">
    <property type="entry name" value="TPR_IPO5"/>
    <property type="match status" value="1"/>
</dbReference>
<dbReference type="Proteomes" id="UP000007014">
    <property type="component" value="Chromosome 9"/>
</dbReference>
<dbReference type="Pfam" id="PF18808">
    <property type="entry name" value="Importin_rep_4"/>
    <property type="match status" value="1"/>
</dbReference>
<dbReference type="Pfam" id="PF18829">
    <property type="entry name" value="Importin_rep_6"/>
    <property type="match status" value="1"/>
</dbReference>
<dbReference type="PANTHER" id="PTHR10527">
    <property type="entry name" value="IMPORTIN BETA"/>
    <property type="match status" value="1"/>
</dbReference>
<feature type="compositionally biased region" description="Acidic residues" evidence="8">
    <location>
        <begin position="948"/>
        <end position="959"/>
    </location>
</feature>
<dbReference type="Gramene" id="CMI255CT">
    <property type="protein sequence ID" value="CMI255CT"/>
    <property type="gene ID" value="CMI255C"/>
</dbReference>
<dbReference type="InterPro" id="IPR040122">
    <property type="entry name" value="Importin_beta"/>
</dbReference>
<dbReference type="InterPro" id="IPR016024">
    <property type="entry name" value="ARM-type_fold"/>
</dbReference>
<dbReference type="Pfam" id="PF13646">
    <property type="entry name" value="HEAT_2"/>
    <property type="match status" value="1"/>
</dbReference>
<keyword evidence="7" id="KW-0539">Nucleus</keyword>
<feature type="compositionally biased region" description="Polar residues" evidence="8">
    <location>
        <begin position="975"/>
        <end position="985"/>
    </location>
</feature>
<evidence type="ECO:0000313" key="11">
    <source>
        <dbReference type="Proteomes" id="UP000007014"/>
    </source>
</evidence>
<gene>
    <name evidence="10" type="ORF">CYME_CMI255C</name>
</gene>
<dbReference type="KEGG" id="cme:CYME_CMI255C"/>
<dbReference type="GO" id="GO:0006606">
    <property type="term" value="P:protein import into nucleus"/>
    <property type="evidence" value="ECO:0007669"/>
    <property type="project" value="InterPro"/>
</dbReference>
<dbReference type="InterPro" id="IPR034085">
    <property type="entry name" value="TOG"/>
</dbReference>
<evidence type="ECO:0000256" key="4">
    <source>
        <dbReference type="ARBA" id="ARBA00022490"/>
    </source>
</evidence>
<keyword evidence="3" id="KW-0813">Transport</keyword>